<sequence length="180" mass="19633">MAEVSADAALVAAIVDSGVDMFAFDWDMTITSVHCYNSRVQPEDVPGRWTSDIPDAEDFASVLNAIQAAGRHWCIVTFGQKDVVQAYLQQLGFEEDHCLICSPLGPGERYSQAKAPPKDKNDMLVDVVRLKGLPALDRLVLFDDDGRNVMAAQGAGFRAVTVDPGRGMSAPLFLEYLQRG</sequence>
<dbReference type="SUPFAM" id="SSF56784">
    <property type="entry name" value="HAD-like"/>
    <property type="match status" value="1"/>
</dbReference>
<evidence type="ECO:0000313" key="1">
    <source>
        <dbReference type="EMBL" id="CAD9663048.1"/>
    </source>
</evidence>
<organism evidence="1">
    <name type="scientific">Rhizochromulina marina</name>
    <dbReference type="NCBI Taxonomy" id="1034831"/>
    <lineage>
        <taxon>Eukaryota</taxon>
        <taxon>Sar</taxon>
        <taxon>Stramenopiles</taxon>
        <taxon>Ochrophyta</taxon>
        <taxon>Dictyochophyceae</taxon>
        <taxon>Rhizochromulinales</taxon>
        <taxon>Rhizochromulina</taxon>
    </lineage>
</organism>
<dbReference type="InterPro" id="IPR036412">
    <property type="entry name" value="HAD-like_sf"/>
</dbReference>
<name>A0A7S2W301_9STRA</name>
<evidence type="ECO:0008006" key="2">
    <source>
        <dbReference type="Google" id="ProtNLM"/>
    </source>
</evidence>
<proteinExistence type="predicted"/>
<gene>
    <name evidence="1" type="ORF">RMAR1173_LOCUS1606</name>
</gene>
<accession>A0A7S2W301</accession>
<dbReference type="InterPro" id="IPR023214">
    <property type="entry name" value="HAD_sf"/>
</dbReference>
<dbReference type="EMBL" id="HBHJ01002540">
    <property type="protein sequence ID" value="CAD9663048.1"/>
    <property type="molecule type" value="Transcribed_RNA"/>
</dbReference>
<reference evidence="1" key="1">
    <citation type="submission" date="2021-01" db="EMBL/GenBank/DDBJ databases">
        <authorList>
            <person name="Corre E."/>
            <person name="Pelletier E."/>
            <person name="Niang G."/>
            <person name="Scheremetjew M."/>
            <person name="Finn R."/>
            <person name="Kale V."/>
            <person name="Holt S."/>
            <person name="Cochrane G."/>
            <person name="Meng A."/>
            <person name="Brown T."/>
            <person name="Cohen L."/>
        </authorList>
    </citation>
    <scope>NUCLEOTIDE SEQUENCE</scope>
    <source>
        <strain evidence="1">CCMP1243</strain>
    </source>
</reference>
<dbReference type="AlphaFoldDB" id="A0A7S2W301"/>
<protein>
    <recommendedName>
        <fullName evidence="2">Magnesium-dependent phosphatase-1</fullName>
    </recommendedName>
</protein>
<dbReference type="Gene3D" id="3.40.50.1000">
    <property type="entry name" value="HAD superfamily/HAD-like"/>
    <property type="match status" value="1"/>
</dbReference>